<evidence type="ECO:0000313" key="10">
    <source>
        <dbReference type="Proteomes" id="UP000321518"/>
    </source>
</evidence>
<feature type="compositionally biased region" description="Basic and acidic residues" evidence="7">
    <location>
        <begin position="256"/>
        <end position="277"/>
    </location>
</feature>
<dbReference type="InterPro" id="IPR050374">
    <property type="entry name" value="RRT5_SRSF_SR"/>
</dbReference>
<dbReference type="GO" id="GO:0005737">
    <property type="term" value="C:cytoplasm"/>
    <property type="evidence" value="ECO:0007669"/>
    <property type="project" value="TreeGrafter"/>
</dbReference>
<dbReference type="SUPFAM" id="SSF54928">
    <property type="entry name" value="RNA-binding domain, RBD"/>
    <property type="match status" value="1"/>
</dbReference>
<dbReference type="CDD" id="cd12339">
    <property type="entry name" value="RRM2_SRSF1_4_like"/>
    <property type="match status" value="1"/>
</dbReference>
<comment type="caution">
    <text evidence="9">The sequence shown here is derived from an EMBL/GenBank/DDBJ whole genome shotgun (WGS) entry which is preliminary data.</text>
</comment>
<dbReference type="GO" id="GO:0003729">
    <property type="term" value="F:mRNA binding"/>
    <property type="evidence" value="ECO:0007669"/>
    <property type="project" value="TreeGrafter"/>
</dbReference>
<keyword evidence="5" id="KW-0539">Nucleus</keyword>
<dbReference type="InterPro" id="IPR000504">
    <property type="entry name" value="RRM_dom"/>
</dbReference>
<dbReference type="PANTHER" id="PTHR23003:SF62">
    <property type="entry name" value="SERINE_ARGININE (SR)-TYPE SHUTTLING MRNA BINDING PROTEIN NPL3"/>
    <property type="match status" value="1"/>
</dbReference>
<dbReference type="InterPro" id="IPR035979">
    <property type="entry name" value="RBD_domain_sf"/>
</dbReference>
<evidence type="ECO:0000259" key="8">
    <source>
        <dbReference type="PROSITE" id="PS50102"/>
    </source>
</evidence>
<feature type="compositionally biased region" description="Gly residues" evidence="7">
    <location>
        <begin position="91"/>
        <end position="102"/>
    </location>
</feature>
<feature type="region of interest" description="Disordered" evidence="7">
    <location>
        <begin position="188"/>
        <end position="277"/>
    </location>
</feature>
<comment type="subcellular location">
    <subcellularLocation>
        <location evidence="1">Nucleus</location>
    </subcellularLocation>
</comment>
<dbReference type="Proteomes" id="UP000321518">
    <property type="component" value="Unassembled WGS sequence"/>
</dbReference>
<evidence type="ECO:0000256" key="5">
    <source>
        <dbReference type="ARBA" id="ARBA00023242"/>
    </source>
</evidence>
<evidence type="ECO:0000256" key="7">
    <source>
        <dbReference type="SAM" id="MobiDB-lite"/>
    </source>
</evidence>
<evidence type="ECO:0000256" key="4">
    <source>
        <dbReference type="ARBA" id="ARBA00022884"/>
    </source>
</evidence>
<dbReference type="SMART" id="SM00360">
    <property type="entry name" value="RRM"/>
    <property type="match status" value="2"/>
</dbReference>
<gene>
    <name evidence="9" type="ORF">Rt10032_c12g4723</name>
</gene>
<feature type="compositionally biased region" description="Basic residues" evidence="7">
    <location>
        <begin position="242"/>
        <end position="255"/>
    </location>
</feature>
<dbReference type="Gene3D" id="3.30.70.330">
    <property type="match status" value="2"/>
</dbReference>
<dbReference type="PANTHER" id="PTHR23003">
    <property type="entry name" value="RNA RECOGNITION MOTIF RRM DOMAIN CONTAINING PROTEIN"/>
    <property type="match status" value="1"/>
</dbReference>
<evidence type="ECO:0000256" key="2">
    <source>
        <dbReference type="ARBA" id="ARBA00022664"/>
    </source>
</evidence>
<evidence type="ECO:0000256" key="3">
    <source>
        <dbReference type="ARBA" id="ARBA00022737"/>
    </source>
</evidence>
<feature type="domain" description="RRM" evidence="8">
    <location>
        <begin position="5"/>
        <end position="75"/>
    </location>
</feature>
<dbReference type="Pfam" id="PF00076">
    <property type="entry name" value="RRM_1"/>
    <property type="match status" value="2"/>
</dbReference>
<dbReference type="AlphaFoldDB" id="A0A511KLF3"/>
<dbReference type="PROSITE" id="PS50102">
    <property type="entry name" value="RRM"/>
    <property type="match status" value="2"/>
</dbReference>
<dbReference type="InterPro" id="IPR012677">
    <property type="entry name" value="Nucleotide-bd_a/b_plait_sf"/>
</dbReference>
<sequence length="277" mass="31445">MQAGRRLYVGRVPQAATRADFDDVFGRMGKLVDVRIMAGFAFIEYADLRDAEEAVNELNNKDFLGDRIMVEFAKPPRSIMDDRFGGPPPRGGGYGGGYGGPPSRGFDRPPPPRAGSGFRITIQGLREGTSWQDVKDFARQAGTVSFADVDRRDPTVGFVEYNSRYDAEDAVRKLHDTELNGAKVSVVEDFDSRGGGGRDRDSGRDRDRDHGRSDRDRDDGYRKSTRDLYDERDRRETSRRSPSPRRSRSPARRRSPTPDRRERDRSPRDRSRSPRRD</sequence>
<feature type="region of interest" description="Disordered" evidence="7">
    <location>
        <begin position="79"/>
        <end position="112"/>
    </location>
</feature>
<feature type="compositionally biased region" description="Basic and acidic residues" evidence="7">
    <location>
        <begin position="190"/>
        <end position="239"/>
    </location>
</feature>
<dbReference type="OrthoDB" id="1099063at2759"/>
<dbReference type="GO" id="GO:0006397">
    <property type="term" value="P:mRNA processing"/>
    <property type="evidence" value="ECO:0007669"/>
    <property type="project" value="UniProtKB-KW"/>
</dbReference>
<dbReference type="EMBL" id="BJWK01000012">
    <property type="protein sequence ID" value="GEM10706.1"/>
    <property type="molecule type" value="Genomic_DNA"/>
</dbReference>
<keyword evidence="2" id="KW-0507">mRNA processing</keyword>
<feature type="domain" description="RRM" evidence="8">
    <location>
        <begin position="118"/>
        <end position="186"/>
    </location>
</feature>
<keyword evidence="4 6" id="KW-0694">RNA-binding</keyword>
<reference evidence="9 10" key="1">
    <citation type="submission" date="2019-07" db="EMBL/GenBank/DDBJ databases">
        <title>Rhodotorula toruloides NBRC10032 genome sequencing.</title>
        <authorList>
            <person name="Shida Y."/>
            <person name="Takaku H."/>
            <person name="Ogasawara W."/>
            <person name="Mori K."/>
        </authorList>
    </citation>
    <scope>NUCLEOTIDE SEQUENCE [LARGE SCALE GENOMIC DNA]</scope>
    <source>
        <strain evidence="9 10">NBRC10032</strain>
    </source>
</reference>
<protein>
    <submittedName>
        <fullName evidence="9">Splicing factor, arginine/serine-rich 4</fullName>
    </submittedName>
</protein>
<name>A0A511KLF3_RHOTO</name>
<evidence type="ECO:0000256" key="6">
    <source>
        <dbReference type="PROSITE-ProRule" id="PRU00176"/>
    </source>
</evidence>
<proteinExistence type="predicted"/>
<organism evidence="9 10">
    <name type="scientific">Rhodotorula toruloides</name>
    <name type="common">Yeast</name>
    <name type="synonym">Rhodosporidium toruloides</name>
    <dbReference type="NCBI Taxonomy" id="5286"/>
    <lineage>
        <taxon>Eukaryota</taxon>
        <taxon>Fungi</taxon>
        <taxon>Dikarya</taxon>
        <taxon>Basidiomycota</taxon>
        <taxon>Pucciniomycotina</taxon>
        <taxon>Microbotryomycetes</taxon>
        <taxon>Sporidiobolales</taxon>
        <taxon>Sporidiobolaceae</taxon>
        <taxon>Rhodotorula</taxon>
    </lineage>
</organism>
<accession>A0A511KLF3</accession>
<evidence type="ECO:0000256" key="1">
    <source>
        <dbReference type="ARBA" id="ARBA00004123"/>
    </source>
</evidence>
<dbReference type="GO" id="GO:0005634">
    <property type="term" value="C:nucleus"/>
    <property type="evidence" value="ECO:0007669"/>
    <property type="project" value="UniProtKB-SubCell"/>
</dbReference>
<keyword evidence="3" id="KW-0677">Repeat</keyword>
<evidence type="ECO:0000313" key="9">
    <source>
        <dbReference type="EMBL" id="GEM10706.1"/>
    </source>
</evidence>